<name>A0ABX8MJE7_9PSED</name>
<organism evidence="4 5">
    <name type="scientific">Pseudomonas sessilinigenes</name>
    <dbReference type="NCBI Taxonomy" id="658629"/>
    <lineage>
        <taxon>Bacteria</taxon>
        <taxon>Pseudomonadati</taxon>
        <taxon>Pseudomonadota</taxon>
        <taxon>Gammaproteobacteria</taxon>
        <taxon>Pseudomonadales</taxon>
        <taxon>Pseudomonadaceae</taxon>
        <taxon>Pseudomonas</taxon>
    </lineage>
</organism>
<accession>A0ABX8MJE7</accession>
<dbReference type="InterPro" id="IPR046373">
    <property type="entry name" value="Acyl-CoA_Oxase/DH_mid-dom_sf"/>
</dbReference>
<dbReference type="InterPro" id="IPR037069">
    <property type="entry name" value="AcylCoA_DH/ox_N_sf"/>
</dbReference>
<dbReference type="Gene3D" id="1.10.540.10">
    <property type="entry name" value="Acyl-CoA dehydrogenase/oxidase, N-terminal domain"/>
    <property type="match status" value="1"/>
</dbReference>
<keyword evidence="1" id="KW-0285">Flavoprotein</keyword>
<evidence type="ECO:0000256" key="2">
    <source>
        <dbReference type="ARBA" id="ARBA00022827"/>
    </source>
</evidence>
<evidence type="ECO:0000256" key="1">
    <source>
        <dbReference type="ARBA" id="ARBA00022630"/>
    </source>
</evidence>
<reference evidence="4" key="1">
    <citation type="submission" date="2021-06" db="EMBL/GenBank/DDBJ databases">
        <title>Updating the genus Pseudomonas: Description of 43 new species and partition of the Pseudomonas putida group.</title>
        <authorList>
            <person name="Girard L."/>
            <person name="Lood C."/>
            <person name="Vandamme P."/>
            <person name="Rokni-Zadeh H."/>
            <person name="van Noort V."/>
            <person name="Hofte M."/>
            <person name="Lavigne R."/>
            <person name="De Mot R."/>
        </authorList>
    </citation>
    <scope>NUCLEOTIDE SEQUENCE</scope>
    <source>
        <strain evidence="4">CMR12a</strain>
    </source>
</reference>
<dbReference type="Proteomes" id="UP000693952">
    <property type="component" value="Chromosome"/>
</dbReference>
<dbReference type="PANTHER" id="PTHR43884:SF20">
    <property type="entry name" value="ACYL-COA DEHYDROGENASE FADE28"/>
    <property type="match status" value="1"/>
</dbReference>
<dbReference type="RefSeq" id="WP_124347570.1">
    <property type="nucleotide sequence ID" value="NZ_CP027706.1"/>
</dbReference>
<dbReference type="SUPFAM" id="SSF56645">
    <property type="entry name" value="Acyl-CoA dehydrogenase NM domain-like"/>
    <property type="match status" value="1"/>
</dbReference>
<protein>
    <submittedName>
        <fullName evidence="4">Acyl-CoA/acyl-ACP dehydrogenase</fullName>
    </submittedName>
</protein>
<sequence length="375" mass="39296">MNFAFLETPRALLERHAPGFDAELADIPFTSRESRASPAIPAFKARGPVALLIPASAGGLGASALDAVHVQCALGARAPSLAVASTMHQFSVASLVLAAAGDATQGLLLRAIAEQRLLLASGFAEGVPGRGILDSGMQAESADGGVYLTGCKKPCSLATSMDLLTASYLRETQTGDELMIALIPANTPGISLHAYWSNPALAGAQSDELRLDRVFVPNRLSVCAGPREILEPLQLAGFVWFELLISAAYLGICAGLVEQVVDGARWSEADRVDLGCELQLGLAALQGLARELDADGALAGDLLARLLLVRYGLERSLARVSDRAHEALGGMRFIASGDASIRLLSARGLCFHPPARIAMRTALDAYLRGGAFNLT</sequence>
<dbReference type="EMBL" id="CP077074">
    <property type="protein sequence ID" value="QXH39469.1"/>
    <property type="molecule type" value="Genomic_DNA"/>
</dbReference>
<evidence type="ECO:0000313" key="4">
    <source>
        <dbReference type="EMBL" id="QXH39469.1"/>
    </source>
</evidence>
<evidence type="ECO:0000256" key="3">
    <source>
        <dbReference type="ARBA" id="ARBA00023002"/>
    </source>
</evidence>
<keyword evidence="3" id="KW-0560">Oxidoreductase</keyword>
<evidence type="ECO:0000313" key="5">
    <source>
        <dbReference type="Proteomes" id="UP000693952"/>
    </source>
</evidence>
<dbReference type="Gene3D" id="2.40.110.10">
    <property type="entry name" value="Butyryl-CoA Dehydrogenase, subunit A, domain 2"/>
    <property type="match status" value="1"/>
</dbReference>
<keyword evidence="2" id="KW-0274">FAD</keyword>
<dbReference type="InterPro" id="IPR009100">
    <property type="entry name" value="AcylCoA_DH/oxidase_NM_dom_sf"/>
</dbReference>
<proteinExistence type="predicted"/>
<dbReference type="PANTHER" id="PTHR43884">
    <property type="entry name" value="ACYL-COA DEHYDROGENASE"/>
    <property type="match status" value="1"/>
</dbReference>
<gene>
    <name evidence="4" type="ORF">KSS89_25100</name>
</gene>
<keyword evidence="5" id="KW-1185">Reference proteome</keyword>